<dbReference type="InterPro" id="IPR016181">
    <property type="entry name" value="Acyl_CoA_acyltransferase"/>
</dbReference>
<dbReference type="CDD" id="cd04301">
    <property type="entry name" value="NAT_SF"/>
    <property type="match status" value="1"/>
</dbReference>
<evidence type="ECO:0000256" key="1">
    <source>
        <dbReference type="ARBA" id="ARBA00023251"/>
    </source>
</evidence>
<evidence type="ECO:0000313" key="4">
    <source>
        <dbReference type="Proteomes" id="UP001501758"/>
    </source>
</evidence>
<proteinExistence type="predicted"/>
<dbReference type="Pfam" id="PF13523">
    <property type="entry name" value="Acetyltransf_8"/>
    <property type="match status" value="1"/>
</dbReference>
<comment type="caution">
    <text evidence="3">The sequence shown here is derived from an EMBL/GenBank/DDBJ whole genome shotgun (WGS) entry which is preliminary data.</text>
</comment>
<evidence type="ECO:0000313" key="3">
    <source>
        <dbReference type="EMBL" id="GAA0732528.1"/>
    </source>
</evidence>
<dbReference type="RefSeq" id="WP_343914565.1">
    <property type="nucleotide sequence ID" value="NZ_BAAAGE010000007.1"/>
</dbReference>
<dbReference type="Gene3D" id="3.40.630.30">
    <property type="match status" value="1"/>
</dbReference>
<accession>A0ABN1J8Z7</accession>
<gene>
    <name evidence="3" type="ORF">GCM10009430_45750</name>
</gene>
<organism evidence="3 4">
    <name type="scientific">Aquimarina litoralis</name>
    <dbReference type="NCBI Taxonomy" id="584605"/>
    <lineage>
        <taxon>Bacteria</taxon>
        <taxon>Pseudomonadati</taxon>
        <taxon>Bacteroidota</taxon>
        <taxon>Flavobacteriia</taxon>
        <taxon>Flavobacteriales</taxon>
        <taxon>Flavobacteriaceae</taxon>
        <taxon>Aquimarina</taxon>
    </lineage>
</organism>
<dbReference type="SUPFAM" id="SSF55729">
    <property type="entry name" value="Acyl-CoA N-acyltransferases (Nat)"/>
    <property type="match status" value="1"/>
</dbReference>
<dbReference type="InterPro" id="IPR000182">
    <property type="entry name" value="GNAT_dom"/>
</dbReference>
<feature type="domain" description="N-acetyltransferase" evidence="2">
    <location>
        <begin position="1"/>
        <end position="159"/>
    </location>
</feature>
<sequence length="163" mass="19419">MKLRTATIRDLHLVKYWDTKQHVIDCDPDEDWDWKKELNRNPKWREQLIAELNGEPIGFIQIIDPLLEETQYWGNVDPNKRAIDIWIGEERNLNKGYGTKMMELAIQRCFRDESVDGILIDPLKSNIKAQRFYERLGFEFIEEKKFDGASCVVYELKRKKASR</sequence>
<evidence type="ECO:0000259" key="2">
    <source>
        <dbReference type="PROSITE" id="PS51186"/>
    </source>
</evidence>
<protein>
    <submittedName>
        <fullName evidence="3">GNAT family N-acetyltransferase</fullName>
    </submittedName>
</protein>
<dbReference type="Proteomes" id="UP001501758">
    <property type="component" value="Unassembled WGS sequence"/>
</dbReference>
<name>A0ABN1J8Z7_9FLAO</name>
<dbReference type="PROSITE" id="PS51186">
    <property type="entry name" value="GNAT"/>
    <property type="match status" value="1"/>
</dbReference>
<keyword evidence="4" id="KW-1185">Reference proteome</keyword>
<keyword evidence="1" id="KW-0046">Antibiotic resistance</keyword>
<reference evidence="3 4" key="1">
    <citation type="journal article" date="2019" name="Int. J. Syst. Evol. Microbiol.">
        <title>The Global Catalogue of Microorganisms (GCM) 10K type strain sequencing project: providing services to taxonomists for standard genome sequencing and annotation.</title>
        <authorList>
            <consortium name="The Broad Institute Genomics Platform"/>
            <consortium name="The Broad Institute Genome Sequencing Center for Infectious Disease"/>
            <person name="Wu L."/>
            <person name="Ma J."/>
        </authorList>
    </citation>
    <scope>NUCLEOTIDE SEQUENCE [LARGE SCALE GENOMIC DNA]</scope>
    <source>
        <strain evidence="3 4">JCM 15974</strain>
    </source>
</reference>
<dbReference type="PANTHER" id="PTHR31438:SF1">
    <property type="entry name" value="LYSINE N-ACYLTRANSFERASE C17G9.06C-RELATED"/>
    <property type="match status" value="1"/>
</dbReference>
<dbReference type="PANTHER" id="PTHR31438">
    <property type="entry name" value="LYSINE N-ACYLTRANSFERASE C17G9.06C-RELATED"/>
    <property type="match status" value="1"/>
</dbReference>
<dbReference type="EMBL" id="BAAAGE010000007">
    <property type="protein sequence ID" value="GAA0732528.1"/>
    <property type="molecule type" value="Genomic_DNA"/>
</dbReference>